<protein>
    <submittedName>
        <fullName evidence="2">Uncharacterized protein</fullName>
    </submittedName>
</protein>
<reference evidence="2" key="1">
    <citation type="submission" date="2017-02" db="UniProtKB">
        <authorList>
            <consortium name="WormBaseParasite"/>
        </authorList>
    </citation>
    <scope>IDENTIFICATION</scope>
</reference>
<evidence type="ECO:0000313" key="1">
    <source>
        <dbReference type="Proteomes" id="UP000036681"/>
    </source>
</evidence>
<dbReference type="WBParaSite" id="ALUE_0002153001-mRNA-1">
    <property type="protein sequence ID" value="ALUE_0002153001-mRNA-1"/>
    <property type="gene ID" value="ALUE_0002153001"/>
</dbReference>
<proteinExistence type="predicted"/>
<name>A0A0M3IS02_ASCLU</name>
<dbReference type="AlphaFoldDB" id="A0A0M3IS02"/>
<keyword evidence="1" id="KW-1185">Reference proteome</keyword>
<organism evidence="1 2">
    <name type="scientific">Ascaris lumbricoides</name>
    <name type="common">Giant roundworm</name>
    <dbReference type="NCBI Taxonomy" id="6252"/>
    <lineage>
        <taxon>Eukaryota</taxon>
        <taxon>Metazoa</taxon>
        <taxon>Ecdysozoa</taxon>
        <taxon>Nematoda</taxon>
        <taxon>Chromadorea</taxon>
        <taxon>Rhabditida</taxon>
        <taxon>Spirurina</taxon>
        <taxon>Ascaridomorpha</taxon>
        <taxon>Ascaridoidea</taxon>
        <taxon>Ascarididae</taxon>
        <taxon>Ascaris</taxon>
    </lineage>
</organism>
<dbReference type="Proteomes" id="UP000036681">
    <property type="component" value="Unplaced"/>
</dbReference>
<evidence type="ECO:0000313" key="2">
    <source>
        <dbReference type="WBParaSite" id="ALUE_0002153001-mRNA-1"/>
    </source>
</evidence>
<sequence length="69" mass="7714">MKCADCWWFIRSKYNLTIRSASRVYCFEAKTISVFAGGIVNESTIRSSLFPLGRITSPFASGKASERSI</sequence>
<accession>A0A0M3IS02</accession>